<gene>
    <name evidence="3" type="ORF">AVDCRST_MAG88-292</name>
</gene>
<dbReference type="SUPFAM" id="SSF55681">
    <property type="entry name" value="Class II aaRS and biotin synthetases"/>
    <property type="match status" value="1"/>
</dbReference>
<dbReference type="GO" id="GO:0004077">
    <property type="term" value="F:biotin--[biotin carboxyl-carrier protein] ligase activity"/>
    <property type="evidence" value="ECO:0007669"/>
    <property type="project" value="InterPro"/>
</dbReference>
<keyword evidence="1" id="KW-0436">Ligase</keyword>
<evidence type="ECO:0000259" key="2">
    <source>
        <dbReference type="PROSITE" id="PS51733"/>
    </source>
</evidence>
<dbReference type="GO" id="GO:0005737">
    <property type="term" value="C:cytoplasm"/>
    <property type="evidence" value="ECO:0007669"/>
    <property type="project" value="TreeGrafter"/>
</dbReference>
<reference evidence="3" key="1">
    <citation type="submission" date="2020-02" db="EMBL/GenBank/DDBJ databases">
        <authorList>
            <person name="Meier V. D."/>
        </authorList>
    </citation>
    <scope>NUCLEOTIDE SEQUENCE</scope>
    <source>
        <strain evidence="3">AVDCRST_MAG88</strain>
    </source>
</reference>
<proteinExistence type="predicted"/>
<evidence type="ECO:0000313" key="3">
    <source>
        <dbReference type="EMBL" id="CAA9544546.1"/>
    </source>
</evidence>
<organism evidence="3">
    <name type="scientific">uncultured Thermomicrobiales bacterium</name>
    <dbReference type="NCBI Taxonomy" id="1645740"/>
    <lineage>
        <taxon>Bacteria</taxon>
        <taxon>Pseudomonadati</taxon>
        <taxon>Thermomicrobiota</taxon>
        <taxon>Thermomicrobia</taxon>
        <taxon>Thermomicrobiales</taxon>
        <taxon>environmental samples</taxon>
    </lineage>
</organism>
<dbReference type="NCBIfam" id="TIGR00121">
    <property type="entry name" value="birA_ligase"/>
    <property type="match status" value="1"/>
</dbReference>
<accession>A0A6J4U9G5</accession>
<dbReference type="InterPro" id="IPR045864">
    <property type="entry name" value="aa-tRNA-synth_II/BPL/LPL"/>
</dbReference>
<evidence type="ECO:0000256" key="1">
    <source>
        <dbReference type="ARBA" id="ARBA00022598"/>
    </source>
</evidence>
<feature type="domain" description="BPL/LPL catalytic" evidence="2">
    <location>
        <begin position="7"/>
        <end position="179"/>
    </location>
</feature>
<dbReference type="PROSITE" id="PS51733">
    <property type="entry name" value="BPL_LPL_CATALYTIC"/>
    <property type="match status" value="1"/>
</dbReference>
<dbReference type="Gene3D" id="3.30.930.10">
    <property type="entry name" value="Bira Bifunctional Protein, Domain 2"/>
    <property type="match status" value="1"/>
</dbReference>
<name>A0A6J4U9G5_9BACT</name>
<dbReference type="AlphaFoldDB" id="A0A6J4U9G5"/>
<dbReference type="Pfam" id="PF03099">
    <property type="entry name" value="BPL_LplA_LipB"/>
    <property type="match status" value="1"/>
</dbReference>
<protein>
    <recommendedName>
        <fullName evidence="2">BPL/LPL catalytic domain-containing protein</fullName>
    </recommendedName>
</protein>
<dbReference type="CDD" id="cd16442">
    <property type="entry name" value="BPL"/>
    <property type="match status" value="1"/>
</dbReference>
<dbReference type="PANTHER" id="PTHR12835:SF5">
    <property type="entry name" value="BIOTIN--PROTEIN LIGASE"/>
    <property type="match status" value="1"/>
</dbReference>
<sequence>MSRLGHPRVHHRVLHSTNEHAKTLAGTGAPHGTLVTADEQTAGHGRHGRPWVAPAAGSVLASIVVRGLDERHAVLPLTAAVAVCEAAEASAPVDCSIKWPNDVWVARRKLAGILVEGRPQEGWAVLGVGLNVLVREFPDELARSATSLLLESPGSAISTPGQVLDELLIALERRLGQDPGVVLDAWRGRDALCGS</sequence>
<dbReference type="EMBL" id="CADCWM010000098">
    <property type="protein sequence ID" value="CAA9544546.1"/>
    <property type="molecule type" value="Genomic_DNA"/>
</dbReference>
<dbReference type="InterPro" id="IPR004143">
    <property type="entry name" value="BPL_LPL_catalytic"/>
</dbReference>
<dbReference type="InterPro" id="IPR004408">
    <property type="entry name" value="Biotin_CoA_COase_ligase"/>
</dbReference>
<feature type="non-terminal residue" evidence="3">
    <location>
        <position position="195"/>
    </location>
</feature>
<dbReference type="PANTHER" id="PTHR12835">
    <property type="entry name" value="BIOTIN PROTEIN LIGASE"/>
    <property type="match status" value="1"/>
</dbReference>